<organism evidence="2 3">
    <name type="scientific">Mya arenaria</name>
    <name type="common">Soft-shell clam</name>
    <dbReference type="NCBI Taxonomy" id="6604"/>
    <lineage>
        <taxon>Eukaryota</taxon>
        <taxon>Metazoa</taxon>
        <taxon>Spiralia</taxon>
        <taxon>Lophotrochozoa</taxon>
        <taxon>Mollusca</taxon>
        <taxon>Bivalvia</taxon>
        <taxon>Autobranchia</taxon>
        <taxon>Heteroconchia</taxon>
        <taxon>Euheterodonta</taxon>
        <taxon>Imparidentia</taxon>
        <taxon>Neoheterodontei</taxon>
        <taxon>Myida</taxon>
        <taxon>Myoidea</taxon>
        <taxon>Myidae</taxon>
        <taxon>Mya</taxon>
    </lineage>
</organism>
<keyword evidence="3" id="KW-1185">Reference proteome</keyword>
<evidence type="ECO:0000256" key="1">
    <source>
        <dbReference type="SAM" id="MobiDB-lite"/>
    </source>
</evidence>
<dbReference type="Proteomes" id="UP001164746">
    <property type="component" value="Chromosome 1"/>
</dbReference>
<sequence length="246" mass="27091">MSTVDRRFLQVCQEVCVYHPTTAVLTRRVQITSASVLIVMWVWPEMPACMCCFGFVNKETQGRSCRKVSPVSQLKSTKLGRNIRAVQQGVMAQKYEVGDKKKLISKRDETCSIDTSFTSSDTSSSSSNQPGQIFEVGDKNRDISTSEETSSSESTSCGSDESVAGGEKKKAPKTTVVSIIEEICPCLPICEGEETDSGTKKDEEESKVEQPEDPGAVLNRIHLNAETSKIRTKVTPDYFTVIRIAK</sequence>
<feature type="compositionally biased region" description="Basic and acidic residues" evidence="1">
    <location>
        <begin position="197"/>
        <end position="210"/>
    </location>
</feature>
<accession>A0ABY7DH47</accession>
<feature type="compositionally biased region" description="Low complexity" evidence="1">
    <location>
        <begin position="115"/>
        <end position="127"/>
    </location>
</feature>
<protein>
    <submittedName>
        <fullName evidence="2">Uncharacterized protein</fullName>
    </submittedName>
</protein>
<feature type="region of interest" description="Disordered" evidence="1">
    <location>
        <begin position="194"/>
        <end position="213"/>
    </location>
</feature>
<gene>
    <name evidence="2" type="ORF">MAR_006796</name>
</gene>
<reference evidence="2" key="1">
    <citation type="submission" date="2022-11" db="EMBL/GenBank/DDBJ databases">
        <title>Centuries of genome instability and evolution in soft-shell clam transmissible cancer (bioRxiv).</title>
        <authorList>
            <person name="Hart S.F.M."/>
            <person name="Yonemitsu M.A."/>
            <person name="Giersch R.M."/>
            <person name="Beal B.F."/>
            <person name="Arriagada G."/>
            <person name="Davis B.W."/>
            <person name="Ostrander E.A."/>
            <person name="Goff S.P."/>
            <person name="Metzger M.J."/>
        </authorList>
    </citation>
    <scope>NUCLEOTIDE SEQUENCE</scope>
    <source>
        <strain evidence="2">MELC-2E11</strain>
        <tissue evidence="2">Siphon/mantle</tissue>
    </source>
</reference>
<evidence type="ECO:0000313" key="2">
    <source>
        <dbReference type="EMBL" id="WAQ94325.1"/>
    </source>
</evidence>
<feature type="compositionally biased region" description="Low complexity" evidence="1">
    <location>
        <begin position="146"/>
        <end position="156"/>
    </location>
</feature>
<evidence type="ECO:0000313" key="3">
    <source>
        <dbReference type="Proteomes" id="UP001164746"/>
    </source>
</evidence>
<name>A0ABY7DH47_MYAAR</name>
<dbReference type="EMBL" id="CP111012">
    <property type="protein sequence ID" value="WAQ94325.1"/>
    <property type="molecule type" value="Genomic_DNA"/>
</dbReference>
<feature type="region of interest" description="Disordered" evidence="1">
    <location>
        <begin position="115"/>
        <end position="172"/>
    </location>
</feature>
<proteinExistence type="predicted"/>